<evidence type="ECO:0000256" key="1">
    <source>
        <dbReference type="PROSITE-ProRule" id="PRU00339"/>
    </source>
</evidence>
<dbReference type="PROSITE" id="PS50005">
    <property type="entry name" value="TPR"/>
    <property type="match status" value="2"/>
</dbReference>
<keyword evidence="3" id="KW-0472">Membrane</keyword>
<reference evidence="4 5" key="1">
    <citation type="journal article" date="2016" name="Nat. Commun.">
        <title>Thousands of microbial genomes shed light on interconnected biogeochemical processes in an aquifer system.</title>
        <authorList>
            <person name="Anantharaman K."/>
            <person name="Brown C.T."/>
            <person name="Hug L.A."/>
            <person name="Sharon I."/>
            <person name="Castelle C.J."/>
            <person name="Probst A.J."/>
            <person name="Thomas B.C."/>
            <person name="Singh A."/>
            <person name="Wilkins M.J."/>
            <person name="Karaoz U."/>
            <person name="Brodie E.L."/>
            <person name="Williams K.H."/>
            <person name="Hubbard S.S."/>
            <person name="Banfield J.F."/>
        </authorList>
    </citation>
    <scope>NUCLEOTIDE SEQUENCE [LARGE SCALE GENOMIC DNA]</scope>
</reference>
<feature type="transmembrane region" description="Helical" evidence="3">
    <location>
        <begin position="410"/>
        <end position="427"/>
    </location>
</feature>
<sequence length="773" mass="85795">MSDGFKEQVAYISDLGSRASEWLFYGLIFLFPFFTLPLTIFPVALNKSYLLYFAILVIGVVYLISSLQAGTFKIPKGLAGVFLLVFLASIAISSLFSQSPHASFSGIGSEPGTLSAIGLFVLTLIMSFLILDSEEKVFRGLFALFGSFLVLALFQIFQALLKIPVFSSLGTDPTFNLFGSWNELGILAGLVILVAAIFIDSLPGSFLKIISWVVFIFSFVIAALVNFELVWWVLAGVSIIFLAYNYSQHRDSRSLFKISFVVLLISLVFIFAGDLMTDLINQFGINFIEIRPNMEFTLKTASGALNENPAFGYGPNTFLYAWFDYRPSEILATPFWETRFNSGFGFIPTLLVTIGMVGVIALLGFLAFFLYYGFKALVKSYSASSFLIWATFAGAFYLWVFAFIYSGGFALLFTLFLFSGMFLGLAMKKGIIDYYEISLFEHSVVGFMSALLIILFIVLGVSWFSVIAQKYYASILYGQGVEAFVAGDLDKSEDFLARAVRFDQRDLYYRSLSDLGIARMQQIINSSASMSPEEIQARFEATLGQTIEYAQSASSLNPVDAANWMSLGRVYEAVMPLGIQGVPELAHGAYARAAEEFSSSPEPLLASARVELARNDLPKAREFLMKAISLKKDFAQAHFLLAQLEAATGNKDLAIKSSETTALLAPNDVGVLFQLGLLYYQDERIDNARSVFEQATRVNTNYSNARYFLGLIYSRQGDNEKSLAEFRKIEELNPDNAEVKKIIENLTSGREPLFGISPPNDPPEKRGNVPIRE</sequence>
<feature type="transmembrane region" description="Helical" evidence="3">
    <location>
        <begin position="439"/>
        <end position="464"/>
    </location>
</feature>
<evidence type="ECO:0000313" key="4">
    <source>
        <dbReference type="EMBL" id="OGF83040.1"/>
    </source>
</evidence>
<feature type="transmembrane region" description="Helical" evidence="3">
    <location>
        <begin position="386"/>
        <end position="404"/>
    </location>
</feature>
<dbReference type="AlphaFoldDB" id="A0A1F5X5A7"/>
<evidence type="ECO:0008006" key="6">
    <source>
        <dbReference type="Google" id="ProtNLM"/>
    </source>
</evidence>
<feature type="transmembrane region" description="Helical" evidence="3">
    <location>
        <begin position="346"/>
        <end position="374"/>
    </location>
</feature>
<feature type="transmembrane region" description="Helical" evidence="3">
    <location>
        <begin position="112"/>
        <end position="131"/>
    </location>
</feature>
<organism evidence="4 5">
    <name type="scientific">Candidatus Giovannonibacteria bacterium RIFCSPLOWO2_01_FULL_46_13</name>
    <dbReference type="NCBI Taxonomy" id="1798352"/>
    <lineage>
        <taxon>Bacteria</taxon>
        <taxon>Candidatus Giovannoniibacteriota</taxon>
    </lineage>
</organism>
<feature type="transmembrane region" description="Helical" evidence="3">
    <location>
        <begin position="181"/>
        <end position="199"/>
    </location>
</feature>
<feature type="repeat" description="TPR" evidence="1">
    <location>
        <begin position="703"/>
        <end position="736"/>
    </location>
</feature>
<feature type="transmembrane region" description="Helical" evidence="3">
    <location>
        <begin position="49"/>
        <end position="65"/>
    </location>
</feature>
<feature type="region of interest" description="Disordered" evidence="2">
    <location>
        <begin position="750"/>
        <end position="773"/>
    </location>
</feature>
<dbReference type="Gene3D" id="1.25.40.10">
    <property type="entry name" value="Tetratricopeptide repeat domain"/>
    <property type="match status" value="1"/>
</dbReference>
<dbReference type="Pfam" id="PF13432">
    <property type="entry name" value="TPR_16"/>
    <property type="match status" value="1"/>
</dbReference>
<dbReference type="SUPFAM" id="SSF48452">
    <property type="entry name" value="TPR-like"/>
    <property type="match status" value="1"/>
</dbReference>
<feature type="transmembrane region" description="Helical" evidence="3">
    <location>
        <begin position="77"/>
        <end position="97"/>
    </location>
</feature>
<evidence type="ECO:0000313" key="5">
    <source>
        <dbReference type="Proteomes" id="UP000178684"/>
    </source>
</evidence>
<keyword evidence="3" id="KW-0812">Transmembrane</keyword>
<dbReference type="InterPro" id="IPR019734">
    <property type="entry name" value="TPR_rpt"/>
</dbReference>
<feature type="transmembrane region" description="Helical" evidence="3">
    <location>
        <begin position="254"/>
        <end position="273"/>
    </location>
</feature>
<evidence type="ECO:0000256" key="2">
    <source>
        <dbReference type="SAM" id="MobiDB-lite"/>
    </source>
</evidence>
<dbReference type="EMBL" id="MFIE01000007">
    <property type="protein sequence ID" value="OGF83040.1"/>
    <property type="molecule type" value="Genomic_DNA"/>
</dbReference>
<feature type="transmembrane region" description="Helical" evidence="3">
    <location>
        <begin position="22"/>
        <end position="43"/>
    </location>
</feature>
<feature type="transmembrane region" description="Helical" evidence="3">
    <location>
        <begin position="138"/>
        <end position="161"/>
    </location>
</feature>
<feature type="compositionally biased region" description="Basic and acidic residues" evidence="2">
    <location>
        <begin position="762"/>
        <end position="773"/>
    </location>
</feature>
<keyword evidence="3" id="KW-1133">Transmembrane helix</keyword>
<feature type="transmembrane region" description="Helical" evidence="3">
    <location>
        <begin position="206"/>
        <end position="224"/>
    </location>
</feature>
<evidence type="ECO:0000256" key="3">
    <source>
        <dbReference type="SAM" id="Phobius"/>
    </source>
</evidence>
<dbReference type="InterPro" id="IPR011990">
    <property type="entry name" value="TPR-like_helical_dom_sf"/>
</dbReference>
<name>A0A1F5X5A7_9BACT</name>
<protein>
    <recommendedName>
        <fullName evidence="6">Tfp pilus assembly protein PilF</fullName>
    </recommendedName>
</protein>
<gene>
    <name evidence="4" type="ORF">A3B18_02505</name>
</gene>
<comment type="caution">
    <text evidence="4">The sequence shown here is derived from an EMBL/GenBank/DDBJ whole genome shotgun (WGS) entry which is preliminary data.</text>
</comment>
<dbReference type="PANTHER" id="PTHR12558:SF13">
    <property type="entry name" value="CELL DIVISION CYCLE PROTEIN 27 HOMOLOG"/>
    <property type="match status" value="1"/>
</dbReference>
<accession>A0A1F5X5A7</accession>
<dbReference type="Proteomes" id="UP000178684">
    <property type="component" value="Unassembled WGS sequence"/>
</dbReference>
<dbReference type="PANTHER" id="PTHR12558">
    <property type="entry name" value="CELL DIVISION CYCLE 16,23,27"/>
    <property type="match status" value="1"/>
</dbReference>
<proteinExistence type="predicted"/>
<feature type="transmembrane region" description="Helical" evidence="3">
    <location>
        <begin position="230"/>
        <end position="247"/>
    </location>
</feature>
<keyword evidence="1" id="KW-0802">TPR repeat</keyword>
<feature type="repeat" description="TPR" evidence="1">
    <location>
        <begin position="669"/>
        <end position="702"/>
    </location>
</feature>
<dbReference type="SMART" id="SM00028">
    <property type="entry name" value="TPR"/>
    <property type="match status" value="5"/>
</dbReference>